<feature type="non-terminal residue" evidence="3">
    <location>
        <position position="213"/>
    </location>
</feature>
<accession>A0A8E2JV12</accession>
<protein>
    <recommendedName>
        <fullName evidence="5">Alpha/beta hydrolase fold-3 domain-containing protein</fullName>
    </recommendedName>
</protein>
<dbReference type="PANTHER" id="PTHR48081">
    <property type="entry name" value="AB HYDROLASE SUPERFAMILY PROTEIN C4A8.06C"/>
    <property type="match status" value="1"/>
</dbReference>
<dbReference type="PANTHER" id="PTHR48081:SF8">
    <property type="entry name" value="ALPHA_BETA HYDROLASE FOLD-3 DOMAIN-CONTAINING PROTEIN-RELATED"/>
    <property type="match status" value="1"/>
</dbReference>
<sequence>MTSIVTHQPFKGLYALFAIGLELTRLPFWILKYLTPYGRQHPTWSFRQALGTRCLYAFLQHASMMQLRQPLPLTPGAEKDRFTTIPPAPETLYRGPLLHPAVKPATIGATWYPAPLATDSDTSAVVVVLHLHGGAFVTGDGRTASTGYLARQLLAHTPTTHVLAPAYRLSTLPPSTSTSATSNPFPAALQDALSAYLHLLRTLRVPAAQVVVS</sequence>
<organism evidence="3 4">
    <name type="scientific">Glonium stellatum</name>
    <dbReference type="NCBI Taxonomy" id="574774"/>
    <lineage>
        <taxon>Eukaryota</taxon>
        <taxon>Fungi</taxon>
        <taxon>Dikarya</taxon>
        <taxon>Ascomycota</taxon>
        <taxon>Pezizomycotina</taxon>
        <taxon>Dothideomycetes</taxon>
        <taxon>Pleosporomycetidae</taxon>
        <taxon>Gloniales</taxon>
        <taxon>Gloniaceae</taxon>
        <taxon>Glonium</taxon>
    </lineage>
</organism>
<dbReference type="InterPro" id="IPR029058">
    <property type="entry name" value="AB_hydrolase_fold"/>
</dbReference>
<reference evidence="3 4" key="1">
    <citation type="journal article" date="2016" name="Nat. Commun.">
        <title>Ectomycorrhizal ecology is imprinted in the genome of the dominant symbiotic fungus Cenococcum geophilum.</title>
        <authorList>
            <consortium name="DOE Joint Genome Institute"/>
            <person name="Peter M."/>
            <person name="Kohler A."/>
            <person name="Ohm R.A."/>
            <person name="Kuo A."/>
            <person name="Krutzmann J."/>
            <person name="Morin E."/>
            <person name="Arend M."/>
            <person name="Barry K.W."/>
            <person name="Binder M."/>
            <person name="Choi C."/>
            <person name="Clum A."/>
            <person name="Copeland A."/>
            <person name="Grisel N."/>
            <person name="Haridas S."/>
            <person name="Kipfer T."/>
            <person name="LaButti K."/>
            <person name="Lindquist E."/>
            <person name="Lipzen A."/>
            <person name="Maire R."/>
            <person name="Meier B."/>
            <person name="Mihaltcheva S."/>
            <person name="Molinier V."/>
            <person name="Murat C."/>
            <person name="Poggeler S."/>
            <person name="Quandt C.A."/>
            <person name="Sperisen C."/>
            <person name="Tritt A."/>
            <person name="Tisserant E."/>
            <person name="Crous P.W."/>
            <person name="Henrissat B."/>
            <person name="Nehls U."/>
            <person name="Egli S."/>
            <person name="Spatafora J.W."/>
            <person name="Grigoriev I.V."/>
            <person name="Martin F.M."/>
        </authorList>
    </citation>
    <scope>NUCLEOTIDE SEQUENCE [LARGE SCALE GENOMIC DNA]</scope>
    <source>
        <strain evidence="3 4">CBS 207.34</strain>
    </source>
</reference>
<dbReference type="SUPFAM" id="SSF53474">
    <property type="entry name" value="alpha/beta-Hydrolases"/>
    <property type="match status" value="1"/>
</dbReference>
<dbReference type="GO" id="GO:0016787">
    <property type="term" value="F:hydrolase activity"/>
    <property type="evidence" value="ECO:0007669"/>
    <property type="project" value="UniProtKB-KW"/>
</dbReference>
<dbReference type="AlphaFoldDB" id="A0A8E2JV12"/>
<dbReference type="InterPro" id="IPR002168">
    <property type="entry name" value="Lipase_GDXG_HIS_AS"/>
</dbReference>
<dbReference type="OrthoDB" id="2152029at2759"/>
<comment type="similarity">
    <text evidence="1">Belongs to the 'GDXG' lipolytic enzyme family.</text>
</comment>
<dbReference type="Gene3D" id="3.40.50.1820">
    <property type="entry name" value="alpha/beta hydrolase"/>
    <property type="match status" value="1"/>
</dbReference>
<keyword evidence="4" id="KW-1185">Reference proteome</keyword>
<keyword evidence="2" id="KW-0378">Hydrolase</keyword>
<dbReference type="Proteomes" id="UP000250140">
    <property type="component" value="Unassembled WGS sequence"/>
</dbReference>
<evidence type="ECO:0000313" key="4">
    <source>
        <dbReference type="Proteomes" id="UP000250140"/>
    </source>
</evidence>
<evidence type="ECO:0000313" key="3">
    <source>
        <dbReference type="EMBL" id="OCL10715.1"/>
    </source>
</evidence>
<dbReference type="InterPro" id="IPR050300">
    <property type="entry name" value="GDXG_lipolytic_enzyme"/>
</dbReference>
<evidence type="ECO:0000256" key="1">
    <source>
        <dbReference type="ARBA" id="ARBA00010515"/>
    </source>
</evidence>
<evidence type="ECO:0008006" key="5">
    <source>
        <dbReference type="Google" id="ProtNLM"/>
    </source>
</evidence>
<name>A0A8E2JV12_9PEZI</name>
<dbReference type="PROSITE" id="PS01173">
    <property type="entry name" value="LIPASE_GDXG_HIS"/>
    <property type="match status" value="1"/>
</dbReference>
<gene>
    <name evidence="3" type="ORF">AOQ84DRAFT_209908</name>
</gene>
<evidence type="ECO:0000256" key="2">
    <source>
        <dbReference type="ARBA" id="ARBA00022801"/>
    </source>
</evidence>
<dbReference type="EMBL" id="KV749181">
    <property type="protein sequence ID" value="OCL10715.1"/>
    <property type="molecule type" value="Genomic_DNA"/>
</dbReference>
<proteinExistence type="inferred from homology"/>